<dbReference type="EMBL" id="BGPR01019862">
    <property type="protein sequence ID" value="GBN83161.1"/>
    <property type="molecule type" value="Genomic_DNA"/>
</dbReference>
<evidence type="ECO:0000313" key="2">
    <source>
        <dbReference type="EMBL" id="GBN83161.1"/>
    </source>
</evidence>
<reference evidence="2 3" key="1">
    <citation type="journal article" date="2019" name="Sci. Rep.">
        <title>Orb-weaving spider Araneus ventricosus genome elucidates the spidroin gene catalogue.</title>
        <authorList>
            <person name="Kono N."/>
            <person name="Nakamura H."/>
            <person name="Ohtoshi R."/>
            <person name="Moran D.A.P."/>
            <person name="Shinohara A."/>
            <person name="Yoshida Y."/>
            <person name="Fujiwara M."/>
            <person name="Mori M."/>
            <person name="Tomita M."/>
            <person name="Arakawa K."/>
        </authorList>
    </citation>
    <scope>NUCLEOTIDE SEQUENCE [LARGE SCALE GENOMIC DNA]</scope>
</reference>
<comment type="caution">
    <text evidence="2">The sequence shown here is derived from an EMBL/GenBank/DDBJ whole genome shotgun (WGS) entry which is preliminary data.</text>
</comment>
<feature type="region of interest" description="Disordered" evidence="1">
    <location>
        <begin position="104"/>
        <end position="123"/>
    </location>
</feature>
<name>A0A4Y2S5B1_ARAVE</name>
<organism evidence="2 3">
    <name type="scientific">Araneus ventricosus</name>
    <name type="common">Orbweaver spider</name>
    <name type="synonym">Epeira ventricosa</name>
    <dbReference type="NCBI Taxonomy" id="182803"/>
    <lineage>
        <taxon>Eukaryota</taxon>
        <taxon>Metazoa</taxon>
        <taxon>Ecdysozoa</taxon>
        <taxon>Arthropoda</taxon>
        <taxon>Chelicerata</taxon>
        <taxon>Arachnida</taxon>
        <taxon>Araneae</taxon>
        <taxon>Araneomorphae</taxon>
        <taxon>Entelegynae</taxon>
        <taxon>Araneoidea</taxon>
        <taxon>Araneidae</taxon>
        <taxon>Araneus</taxon>
    </lineage>
</organism>
<sequence>MSICENISTCWYTKVLRNIPMLFVSETRTANIEDRLRRNEACSTVNKSEIPKFSLDGASKGRVYSTYMKSEMSIFENIPLAGTQTDSEIFHALCERDQTANIEDSDWDETRRAASVNKFSETP</sequence>
<gene>
    <name evidence="2" type="ORF">AVEN_5846_1</name>
</gene>
<protein>
    <submittedName>
        <fullName evidence="2">Uncharacterized protein</fullName>
    </submittedName>
</protein>
<evidence type="ECO:0000313" key="3">
    <source>
        <dbReference type="Proteomes" id="UP000499080"/>
    </source>
</evidence>
<dbReference type="AlphaFoldDB" id="A0A4Y2S5B1"/>
<accession>A0A4Y2S5B1</accession>
<keyword evidence="3" id="KW-1185">Reference proteome</keyword>
<dbReference type="Proteomes" id="UP000499080">
    <property type="component" value="Unassembled WGS sequence"/>
</dbReference>
<proteinExistence type="predicted"/>
<evidence type="ECO:0000256" key="1">
    <source>
        <dbReference type="SAM" id="MobiDB-lite"/>
    </source>
</evidence>